<protein>
    <submittedName>
        <fullName evidence="1">Uncharacterized protein</fullName>
    </submittedName>
</protein>
<dbReference type="Proteomes" id="UP001409291">
    <property type="component" value="Unassembled WGS sequence"/>
</dbReference>
<sequence>MDAVDQKISEIRNLVNHPWRQNTLLSNTSVWNKLCASMDVIADTQMAIRSFFNLPPFSAETGGYLYLYGLLQALFLQQDALNHLSEALFNKLYKWDNQYPDLYAIRNLRNDTTGHPTKRGNDESFHFLARYSVSKGSFRLMSHFAKTNERIFKDIDLSDLRSKQEENVLRILDDVILVMKYEWSKHKNEFMSNKLVNFIPETFSYSISKIYEGIYNDYPLVNVNFNMVKETISKIKLELEKRYGKLSNLSGLWDVLRRIDFILAKLEHWLQSANLKDNYDAEVFLDSLSDRLKELKEMLEEIDREFSE</sequence>
<accession>A0ABV0C0S3</accession>
<dbReference type="RefSeq" id="WP_346583512.1">
    <property type="nucleotide sequence ID" value="NZ_JBDJNQ010000021.1"/>
</dbReference>
<dbReference type="EMBL" id="JBDJNQ010000021">
    <property type="protein sequence ID" value="MEN5380624.1"/>
    <property type="molecule type" value="Genomic_DNA"/>
</dbReference>
<comment type="caution">
    <text evidence="1">The sequence shown here is derived from an EMBL/GenBank/DDBJ whole genome shotgun (WGS) entry which is preliminary data.</text>
</comment>
<reference evidence="1 2" key="1">
    <citation type="submission" date="2024-04" db="EMBL/GenBank/DDBJ databases">
        <title>WGS of bacteria from Torrens River.</title>
        <authorList>
            <person name="Wyrsch E.R."/>
            <person name="Drigo B."/>
        </authorList>
    </citation>
    <scope>NUCLEOTIDE SEQUENCE [LARGE SCALE GENOMIC DNA]</scope>
    <source>
        <strain evidence="1 2">TWI391</strain>
    </source>
</reference>
<organism evidence="1 2">
    <name type="scientific">Sphingobacterium kitahiroshimense</name>
    <dbReference type="NCBI Taxonomy" id="470446"/>
    <lineage>
        <taxon>Bacteria</taxon>
        <taxon>Pseudomonadati</taxon>
        <taxon>Bacteroidota</taxon>
        <taxon>Sphingobacteriia</taxon>
        <taxon>Sphingobacteriales</taxon>
        <taxon>Sphingobacteriaceae</taxon>
        <taxon>Sphingobacterium</taxon>
    </lineage>
</organism>
<gene>
    <name evidence="1" type="ORF">ABE541_25410</name>
</gene>
<evidence type="ECO:0000313" key="2">
    <source>
        <dbReference type="Proteomes" id="UP001409291"/>
    </source>
</evidence>
<name>A0ABV0C0S3_9SPHI</name>
<keyword evidence="2" id="KW-1185">Reference proteome</keyword>
<evidence type="ECO:0000313" key="1">
    <source>
        <dbReference type="EMBL" id="MEN5380624.1"/>
    </source>
</evidence>
<proteinExistence type="predicted"/>